<protein>
    <submittedName>
        <fullName evidence="1">Uncharacterized protein</fullName>
    </submittedName>
</protein>
<evidence type="ECO:0000313" key="1">
    <source>
        <dbReference type="EMBL" id="KKM74690.1"/>
    </source>
</evidence>
<proteinExistence type="predicted"/>
<name>A0A0F9MDK5_9ZZZZ</name>
<sequence>MEKKQIEPPFSLDDPEARKFWDNMSDAVKEVCAKYPPDIQYRNGASGSPFPVVIRSYDVGEDDGEITLTIEVLSPVIPRQVFGVDPSSLEPYHTPKSEVEALVKQVVVTKCTMGILGVFGIATMQVCAQKDATDEEILDVCNTENPSGTRGGWDEVIRKDKGHYPGSVQCDDNEDRLHLIITC</sequence>
<reference evidence="1" key="1">
    <citation type="journal article" date="2015" name="Nature">
        <title>Complex archaea that bridge the gap between prokaryotes and eukaryotes.</title>
        <authorList>
            <person name="Spang A."/>
            <person name="Saw J.H."/>
            <person name="Jorgensen S.L."/>
            <person name="Zaremba-Niedzwiedzka K."/>
            <person name="Martijn J."/>
            <person name="Lind A.E."/>
            <person name="van Eijk R."/>
            <person name="Schleper C."/>
            <person name="Guy L."/>
            <person name="Ettema T.J."/>
        </authorList>
    </citation>
    <scope>NUCLEOTIDE SEQUENCE</scope>
</reference>
<accession>A0A0F9MDK5</accession>
<comment type="caution">
    <text evidence="1">The sequence shown here is derived from an EMBL/GenBank/DDBJ whole genome shotgun (WGS) entry which is preliminary data.</text>
</comment>
<organism evidence="1">
    <name type="scientific">marine sediment metagenome</name>
    <dbReference type="NCBI Taxonomy" id="412755"/>
    <lineage>
        <taxon>unclassified sequences</taxon>
        <taxon>metagenomes</taxon>
        <taxon>ecological metagenomes</taxon>
    </lineage>
</organism>
<gene>
    <name evidence="1" type="ORF">LCGC14_1397800</name>
</gene>
<dbReference type="EMBL" id="LAZR01009098">
    <property type="protein sequence ID" value="KKM74690.1"/>
    <property type="molecule type" value="Genomic_DNA"/>
</dbReference>
<dbReference type="AlphaFoldDB" id="A0A0F9MDK5"/>